<evidence type="ECO:0000256" key="7">
    <source>
        <dbReference type="ARBA" id="ARBA00022792"/>
    </source>
</evidence>
<dbReference type="Pfam" id="PF04678">
    <property type="entry name" value="MCU"/>
    <property type="match status" value="1"/>
</dbReference>
<proteinExistence type="inferred from homology"/>
<evidence type="ECO:0000256" key="10">
    <source>
        <dbReference type="ARBA" id="ARBA00023065"/>
    </source>
</evidence>
<evidence type="ECO:0000256" key="4">
    <source>
        <dbReference type="ARBA" id="ARBA00022568"/>
    </source>
</evidence>
<evidence type="ECO:0000256" key="13">
    <source>
        <dbReference type="ARBA" id="ARBA00023303"/>
    </source>
</evidence>
<comment type="catalytic activity">
    <reaction evidence="14">
        <text>Ca(2+)(in) = Ca(2+)(out)</text>
        <dbReference type="Rhea" id="RHEA:29671"/>
        <dbReference type="ChEBI" id="CHEBI:29108"/>
    </reaction>
</comment>
<keyword evidence="12" id="KW-0472">Membrane</keyword>
<comment type="similarity">
    <text evidence="2">Belongs to the MCU (TC 1.A.77) family.</text>
</comment>
<reference evidence="16" key="1">
    <citation type="submission" date="2021-09" db="EMBL/GenBank/DDBJ databases">
        <authorList>
            <consortium name="AG Swart"/>
            <person name="Singh M."/>
            <person name="Singh A."/>
            <person name="Seah K."/>
            <person name="Emmerich C."/>
        </authorList>
    </citation>
    <scope>NUCLEOTIDE SEQUENCE</scope>
    <source>
        <strain evidence="16">ATCC30299</strain>
    </source>
</reference>
<evidence type="ECO:0000256" key="14">
    <source>
        <dbReference type="ARBA" id="ARBA00036634"/>
    </source>
</evidence>
<protein>
    <recommendedName>
        <fullName evidence="15">Calcium uniporter protein C-terminal domain-containing protein</fullName>
    </recommendedName>
</protein>
<evidence type="ECO:0000256" key="6">
    <source>
        <dbReference type="ARBA" id="ARBA00022692"/>
    </source>
</evidence>
<dbReference type="GO" id="GO:0051560">
    <property type="term" value="P:mitochondrial calcium ion homeostasis"/>
    <property type="evidence" value="ECO:0007669"/>
    <property type="project" value="InterPro"/>
</dbReference>
<dbReference type="GO" id="GO:0036444">
    <property type="term" value="P:calcium import into the mitochondrion"/>
    <property type="evidence" value="ECO:0007669"/>
    <property type="project" value="UniProtKB-ARBA"/>
</dbReference>
<keyword evidence="4" id="KW-0109">Calcium transport</keyword>
<dbReference type="AlphaFoldDB" id="A0AAU9JT11"/>
<evidence type="ECO:0000256" key="9">
    <source>
        <dbReference type="ARBA" id="ARBA00022989"/>
    </source>
</evidence>
<evidence type="ECO:0000313" key="17">
    <source>
        <dbReference type="Proteomes" id="UP001162131"/>
    </source>
</evidence>
<evidence type="ECO:0000259" key="15">
    <source>
        <dbReference type="Pfam" id="PF04678"/>
    </source>
</evidence>
<keyword evidence="11" id="KW-0496">Mitochondrion</keyword>
<comment type="caution">
    <text evidence="16">The sequence shown here is derived from an EMBL/GenBank/DDBJ whole genome shotgun (WGS) entry which is preliminary data.</text>
</comment>
<dbReference type="PANTHER" id="PTHR13462:SF10">
    <property type="entry name" value="CALCIUM UNIPORTER PROTEIN, MITOCHONDRIAL"/>
    <property type="match status" value="1"/>
</dbReference>
<keyword evidence="7" id="KW-0999">Mitochondrion inner membrane</keyword>
<keyword evidence="10" id="KW-0406">Ion transport</keyword>
<keyword evidence="5" id="KW-0107">Calcium channel</keyword>
<dbReference type="InterPro" id="IPR006769">
    <property type="entry name" value="MCU_C"/>
</dbReference>
<evidence type="ECO:0000256" key="1">
    <source>
        <dbReference type="ARBA" id="ARBA00004448"/>
    </source>
</evidence>
<accession>A0AAU9JT11</accession>
<evidence type="ECO:0000256" key="3">
    <source>
        <dbReference type="ARBA" id="ARBA00022448"/>
    </source>
</evidence>
<dbReference type="GO" id="GO:0005262">
    <property type="term" value="F:calcium channel activity"/>
    <property type="evidence" value="ECO:0007669"/>
    <property type="project" value="UniProtKB-KW"/>
</dbReference>
<keyword evidence="17" id="KW-1185">Reference proteome</keyword>
<evidence type="ECO:0000313" key="16">
    <source>
        <dbReference type="EMBL" id="CAG9330393.1"/>
    </source>
</evidence>
<evidence type="ECO:0000256" key="12">
    <source>
        <dbReference type="ARBA" id="ARBA00023136"/>
    </source>
</evidence>
<gene>
    <name evidence="16" type="ORF">BSTOLATCC_MIC50985</name>
</gene>
<evidence type="ECO:0000256" key="2">
    <source>
        <dbReference type="ARBA" id="ARBA00005653"/>
    </source>
</evidence>
<evidence type="ECO:0000256" key="11">
    <source>
        <dbReference type="ARBA" id="ARBA00023128"/>
    </source>
</evidence>
<evidence type="ECO:0000256" key="5">
    <source>
        <dbReference type="ARBA" id="ARBA00022673"/>
    </source>
</evidence>
<sequence>MNLGEISKCLRFVLVETSAKAQFPFVKIPIKKRGDHEIVLSANKTLKDIKDELINSANAQEVTFHGMDGSKLSLGTTAIQAIRDPLFLKIDGIQNYGIFNMETHKTFLTPSQRGLVDSFKLSNSLSQHEAEILGCFNDYILKEIELSKEKIISYDYFLSLSKLSILQFLNQQRIQKEYIQSQIHFLRSTYSYELSQKHILEEKAHWTSNKLVRRFSYILLSQYAAVQYGTYWLYSWDIMEPITCLMSMGDLCIGYAFWMVTRGHKYGLEGIKNFFYQRKLRKLYKKKRINQQELEKICKFIEELESRLENI</sequence>
<dbReference type="PANTHER" id="PTHR13462">
    <property type="entry name" value="CALCIUM UNIPORTER PROTEIN, MITOCHONDRIAL"/>
    <property type="match status" value="1"/>
</dbReference>
<comment type="subcellular location">
    <subcellularLocation>
        <location evidence="1">Mitochondrion inner membrane</location>
        <topology evidence="1">Multi-pass membrane protein</topology>
    </subcellularLocation>
</comment>
<organism evidence="16 17">
    <name type="scientific">Blepharisma stoltei</name>
    <dbReference type="NCBI Taxonomy" id="1481888"/>
    <lineage>
        <taxon>Eukaryota</taxon>
        <taxon>Sar</taxon>
        <taxon>Alveolata</taxon>
        <taxon>Ciliophora</taxon>
        <taxon>Postciliodesmatophora</taxon>
        <taxon>Heterotrichea</taxon>
        <taxon>Heterotrichida</taxon>
        <taxon>Blepharismidae</taxon>
        <taxon>Blepharisma</taxon>
    </lineage>
</organism>
<keyword evidence="6" id="KW-0812">Transmembrane</keyword>
<dbReference type="EMBL" id="CAJZBQ010000051">
    <property type="protein sequence ID" value="CAG9330393.1"/>
    <property type="molecule type" value="Genomic_DNA"/>
</dbReference>
<dbReference type="GO" id="GO:0015292">
    <property type="term" value="F:uniporter activity"/>
    <property type="evidence" value="ECO:0007669"/>
    <property type="project" value="TreeGrafter"/>
</dbReference>
<dbReference type="Proteomes" id="UP001162131">
    <property type="component" value="Unassembled WGS sequence"/>
</dbReference>
<dbReference type="InterPro" id="IPR039055">
    <property type="entry name" value="MCU_fam"/>
</dbReference>
<keyword evidence="13" id="KW-0407">Ion channel</keyword>
<keyword evidence="9" id="KW-1133">Transmembrane helix</keyword>
<keyword evidence="3" id="KW-0813">Transport</keyword>
<feature type="domain" description="Calcium uniporter protein C-terminal" evidence="15">
    <location>
        <begin position="164"/>
        <end position="295"/>
    </location>
</feature>
<dbReference type="GO" id="GO:1990246">
    <property type="term" value="C:uniplex complex"/>
    <property type="evidence" value="ECO:0007669"/>
    <property type="project" value="TreeGrafter"/>
</dbReference>
<evidence type="ECO:0000256" key="8">
    <source>
        <dbReference type="ARBA" id="ARBA00022837"/>
    </source>
</evidence>
<keyword evidence="8" id="KW-0106">Calcium</keyword>
<name>A0AAU9JT11_9CILI</name>